<reference evidence="10" key="2">
    <citation type="submission" date="2025-08" db="UniProtKB">
        <authorList>
            <consortium name="RefSeq"/>
        </authorList>
    </citation>
    <scope>IDENTIFICATION</scope>
    <source>
        <tissue evidence="10">Etiolated seedlings</tissue>
    </source>
</reference>
<evidence type="ECO:0000256" key="7">
    <source>
        <dbReference type="ARBA" id="ARBA00023136"/>
    </source>
</evidence>
<name>A0A1S2XFF0_CICAR</name>
<gene>
    <name evidence="10" type="primary">LOC101505598</name>
</gene>
<feature type="transmembrane region" description="Helical" evidence="8">
    <location>
        <begin position="129"/>
        <end position="150"/>
    </location>
</feature>
<dbReference type="Proteomes" id="UP000087171">
    <property type="component" value="Chromosome Ca1"/>
</dbReference>
<sequence>MMNTKTCFLTTTLTNISFFYVIFFLPTLVSCTTTCTCDTEQTKQNDENNKTLHYKLGSIASILICGAVGVSLPLLSKRVPILSPNNDLFFMIKAFAAGVILSTGFIHILPEAFEKLNSPCLKENIWGNFPFAGFVAMLSSIATLMVDSFASGYYHRQHFNNNNLSKQVPHDDVEIGGNEHVGHIHVHTHATHGHAHGSTNSSHDSISSELIRQRIISQVLELGIVVHSVIIGISLGTAQSIDTIKPLLVALSFHQFFEGMGLGGCISQAKFESRSTTIMATFFSLTTPIGIAIGIAVSSVYKENDPTSLIVEGVFTSASAGILIYMALVDLLAADFMSPRLQNNLKMHFAANISLLLGAGCMSLLAKWA</sequence>
<dbReference type="AlphaFoldDB" id="A0A1S2XFF0"/>
<dbReference type="PANTHER" id="PTHR11040:SF202">
    <property type="entry name" value="METAL TRANSPORT PROTEIN"/>
    <property type="match status" value="1"/>
</dbReference>
<dbReference type="OrthoDB" id="448280at2759"/>
<feature type="transmembrane region" description="Helical" evidence="8">
    <location>
        <begin position="55"/>
        <end position="76"/>
    </location>
</feature>
<dbReference type="SMR" id="A0A1S2XFF0"/>
<comment type="subcellular location">
    <subcellularLocation>
        <location evidence="1 8">Membrane</location>
        <topology evidence="1 8">Multi-pass membrane protein</topology>
    </subcellularLocation>
</comment>
<evidence type="ECO:0000256" key="6">
    <source>
        <dbReference type="ARBA" id="ARBA00023065"/>
    </source>
</evidence>
<dbReference type="GeneID" id="101505598"/>
<evidence type="ECO:0000256" key="3">
    <source>
        <dbReference type="ARBA" id="ARBA00022448"/>
    </source>
</evidence>
<keyword evidence="9" id="KW-1185">Reference proteome</keyword>
<dbReference type="InterPro" id="IPR004698">
    <property type="entry name" value="Zn/Fe_permease_fun/pln"/>
</dbReference>
<dbReference type="PaxDb" id="3827-XP_004488546.1"/>
<feature type="transmembrane region" description="Helical" evidence="8">
    <location>
        <begin position="313"/>
        <end position="337"/>
    </location>
</feature>
<dbReference type="PROSITE" id="PS51257">
    <property type="entry name" value="PROKAR_LIPOPROTEIN"/>
    <property type="match status" value="1"/>
</dbReference>
<evidence type="ECO:0000256" key="8">
    <source>
        <dbReference type="RuleBase" id="RU362088"/>
    </source>
</evidence>
<dbReference type="eggNOG" id="KOG1558">
    <property type="taxonomic scope" value="Eukaryota"/>
</dbReference>
<comment type="similarity">
    <text evidence="2 8">Belongs to the ZIP transporter (TC 2.A.5) family.</text>
</comment>
<evidence type="ECO:0000256" key="2">
    <source>
        <dbReference type="ARBA" id="ARBA00006939"/>
    </source>
</evidence>
<feature type="transmembrane region" description="Helical" evidence="8">
    <location>
        <begin position="219"/>
        <end position="241"/>
    </location>
</feature>
<keyword evidence="4 8" id="KW-0812">Transmembrane</keyword>
<keyword evidence="5 8" id="KW-1133">Transmembrane helix</keyword>
<keyword evidence="6 8" id="KW-0406">Ion transport</keyword>
<keyword evidence="3 8" id="KW-0813">Transport</keyword>
<reference evidence="9" key="1">
    <citation type="journal article" date="2013" name="Nat. Biotechnol.">
        <title>Draft genome sequence of chickpea (Cicer arietinum) provides a resource for trait improvement.</title>
        <authorList>
            <person name="Varshney R.K."/>
            <person name="Song C."/>
            <person name="Saxena R.K."/>
            <person name="Azam S."/>
            <person name="Yu S."/>
            <person name="Sharpe A.G."/>
            <person name="Cannon S."/>
            <person name="Baek J."/>
            <person name="Rosen B.D."/>
            <person name="Tar'an B."/>
            <person name="Millan T."/>
            <person name="Zhang X."/>
            <person name="Ramsay L.D."/>
            <person name="Iwata A."/>
            <person name="Wang Y."/>
            <person name="Nelson W."/>
            <person name="Farmer A.D."/>
            <person name="Gaur P.M."/>
            <person name="Soderlund C."/>
            <person name="Penmetsa R.V."/>
            <person name="Xu C."/>
            <person name="Bharti A.K."/>
            <person name="He W."/>
            <person name="Winter P."/>
            <person name="Zhao S."/>
            <person name="Hane J.K."/>
            <person name="Carrasquilla-Garcia N."/>
            <person name="Condie J.A."/>
            <person name="Upadhyaya H.D."/>
            <person name="Luo M.C."/>
            <person name="Thudi M."/>
            <person name="Gowda C.L."/>
            <person name="Singh N.P."/>
            <person name="Lichtenzveig J."/>
            <person name="Gali K.K."/>
            <person name="Rubio J."/>
            <person name="Nadarajan N."/>
            <person name="Dolezel J."/>
            <person name="Bansal K.C."/>
            <person name="Xu X."/>
            <person name="Edwards D."/>
            <person name="Zhang G."/>
            <person name="Kahl G."/>
            <person name="Gil J."/>
            <person name="Singh K.B."/>
            <person name="Datta S.K."/>
            <person name="Jackson S.A."/>
            <person name="Wang J."/>
            <person name="Cook D.R."/>
        </authorList>
    </citation>
    <scope>NUCLEOTIDE SEQUENCE [LARGE SCALE GENOMIC DNA]</scope>
    <source>
        <strain evidence="9">cv. CDC Frontier</strain>
    </source>
</reference>
<dbReference type="NCBIfam" id="TIGR00820">
    <property type="entry name" value="zip"/>
    <property type="match status" value="1"/>
</dbReference>
<dbReference type="KEGG" id="cam:101505598"/>
<feature type="transmembrane region" description="Helical" evidence="8">
    <location>
        <begin position="88"/>
        <end position="109"/>
    </location>
</feature>
<protein>
    <submittedName>
        <fullName evidence="10">Zinc transporter 1</fullName>
    </submittedName>
</protein>
<proteinExistence type="inferred from homology"/>
<evidence type="ECO:0000313" key="10">
    <source>
        <dbReference type="RefSeq" id="XP_004488546.1"/>
    </source>
</evidence>
<dbReference type="RefSeq" id="XP_004488546.1">
    <property type="nucleotide sequence ID" value="XM_004488489.3"/>
</dbReference>
<dbReference type="InterPro" id="IPR003689">
    <property type="entry name" value="ZIP"/>
</dbReference>
<evidence type="ECO:0000313" key="9">
    <source>
        <dbReference type="Proteomes" id="UP000087171"/>
    </source>
</evidence>
<dbReference type="GO" id="GO:0005385">
    <property type="term" value="F:zinc ion transmembrane transporter activity"/>
    <property type="evidence" value="ECO:0007669"/>
    <property type="project" value="InterPro"/>
</dbReference>
<organism evidence="9 10">
    <name type="scientific">Cicer arietinum</name>
    <name type="common">Chickpea</name>
    <name type="synonym">Garbanzo</name>
    <dbReference type="NCBI Taxonomy" id="3827"/>
    <lineage>
        <taxon>Eukaryota</taxon>
        <taxon>Viridiplantae</taxon>
        <taxon>Streptophyta</taxon>
        <taxon>Embryophyta</taxon>
        <taxon>Tracheophyta</taxon>
        <taxon>Spermatophyta</taxon>
        <taxon>Magnoliopsida</taxon>
        <taxon>eudicotyledons</taxon>
        <taxon>Gunneridae</taxon>
        <taxon>Pentapetalae</taxon>
        <taxon>rosids</taxon>
        <taxon>fabids</taxon>
        <taxon>Fabales</taxon>
        <taxon>Fabaceae</taxon>
        <taxon>Papilionoideae</taxon>
        <taxon>50 kb inversion clade</taxon>
        <taxon>NPAAA clade</taxon>
        <taxon>Hologalegina</taxon>
        <taxon>IRL clade</taxon>
        <taxon>Cicereae</taxon>
        <taxon>Cicer</taxon>
    </lineage>
</organism>
<dbReference type="STRING" id="3827.A0A1S2XFF0"/>
<dbReference type="GO" id="GO:0005886">
    <property type="term" value="C:plasma membrane"/>
    <property type="evidence" value="ECO:0007669"/>
    <property type="project" value="TreeGrafter"/>
</dbReference>
<dbReference type="PANTHER" id="PTHR11040">
    <property type="entry name" value="ZINC/IRON TRANSPORTER"/>
    <property type="match status" value="1"/>
</dbReference>
<keyword evidence="7 8" id="KW-0472">Membrane</keyword>
<evidence type="ECO:0000256" key="1">
    <source>
        <dbReference type="ARBA" id="ARBA00004141"/>
    </source>
</evidence>
<feature type="transmembrane region" description="Helical" evidence="8">
    <location>
        <begin position="278"/>
        <end position="301"/>
    </location>
</feature>
<comment type="caution">
    <text evidence="8">Lacks conserved residue(s) required for the propagation of feature annotation.</text>
</comment>
<evidence type="ECO:0000256" key="5">
    <source>
        <dbReference type="ARBA" id="ARBA00022989"/>
    </source>
</evidence>
<evidence type="ECO:0000256" key="4">
    <source>
        <dbReference type="ARBA" id="ARBA00022692"/>
    </source>
</evidence>
<feature type="transmembrane region" description="Helical" evidence="8">
    <location>
        <begin position="349"/>
        <end position="368"/>
    </location>
</feature>
<dbReference type="Pfam" id="PF02535">
    <property type="entry name" value="Zip"/>
    <property type="match status" value="1"/>
</dbReference>
<accession>A0A1S2XFF0</accession>